<feature type="chain" id="PRO_5026865840" evidence="1">
    <location>
        <begin position="18"/>
        <end position="134"/>
    </location>
</feature>
<dbReference type="RefSeq" id="XP_033455646.1">
    <property type="nucleotide sequence ID" value="XM_033603507.1"/>
</dbReference>
<organism evidence="3">
    <name type="scientific">Dissoconium aciculare CBS 342.82</name>
    <dbReference type="NCBI Taxonomy" id="1314786"/>
    <lineage>
        <taxon>Eukaryota</taxon>
        <taxon>Fungi</taxon>
        <taxon>Dikarya</taxon>
        <taxon>Ascomycota</taxon>
        <taxon>Pezizomycotina</taxon>
        <taxon>Dothideomycetes</taxon>
        <taxon>Dothideomycetidae</taxon>
        <taxon>Mycosphaerellales</taxon>
        <taxon>Dissoconiaceae</taxon>
        <taxon>Dissoconium</taxon>
    </lineage>
</organism>
<reference evidence="3" key="2">
    <citation type="submission" date="2020-04" db="EMBL/GenBank/DDBJ databases">
        <authorList>
            <consortium name="NCBI Genome Project"/>
        </authorList>
    </citation>
    <scope>NUCLEOTIDE SEQUENCE</scope>
    <source>
        <strain evidence="3">CBS 342.82</strain>
    </source>
</reference>
<feature type="signal peptide" evidence="1">
    <location>
        <begin position="1"/>
        <end position="17"/>
    </location>
</feature>
<keyword evidence="2" id="KW-1185">Reference proteome</keyword>
<dbReference type="AlphaFoldDB" id="A0A6J3LS36"/>
<sequence>MRFSVILPFAFIASAFALPTVYTGSAVAVRQEIPLIKEIDTVLDNLGLTLDNTITELLDCLGLGKVDSDLNDLLKELVGAVDKTVNGVDDVADGLLKDLGLGSVVKLDQDLEKALGLSPENTIGELLKSLHLIH</sequence>
<reference evidence="3" key="3">
    <citation type="submission" date="2025-08" db="UniProtKB">
        <authorList>
            <consortium name="RefSeq"/>
        </authorList>
    </citation>
    <scope>IDENTIFICATION</scope>
    <source>
        <strain evidence="3">CBS 342.82</strain>
    </source>
</reference>
<accession>A0A6J3LS36</accession>
<dbReference type="GeneID" id="54361307"/>
<evidence type="ECO:0000313" key="3">
    <source>
        <dbReference type="RefSeq" id="XP_033455646.1"/>
    </source>
</evidence>
<keyword evidence="1" id="KW-0732">Signal</keyword>
<evidence type="ECO:0000256" key="1">
    <source>
        <dbReference type="SAM" id="SignalP"/>
    </source>
</evidence>
<protein>
    <submittedName>
        <fullName evidence="3">Uncharacterized protein</fullName>
    </submittedName>
</protein>
<proteinExistence type="predicted"/>
<evidence type="ECO:0000313" key="2">
    <source>
        <dbReference type="Proteomes" id="UP000504637"/>
    </source>
</evidence>
<gene>
    <name evidence="3" type="ORF">K489DRAFT_374227</name>
</gene>
<name>A0A6J3LS36_9PEZI</name>
<dbReference type="Proteomes" id="UP000504637">
    <property type="component" value="Unplaced"/>
</dbReference>
<reference evidence="3" key="1">
    <citation type="submission" date="2020-01" db="EMBL/GenBank/DDBJ databases">
        <authorList>
            <consortium name="DOE Joint Genome Institute"/>
            <person name="Haridas S."/>
            <person name="Albert R."/>
            <person name="Binder M."/>
            <person name="Bloem J."/>
            <person name="Labutti K."/>
            <person name="Salamov A."/>
            <person name="Andreopoulos B."/>
            <person name="Baker S.E."/>
            <person name="Barry K."/>
            <person name="Bills G."/>
            <person name="Bluhm B.H."/>
            <person name="Cannon C."/>
            <person name="Castanera R."/>
            <person name="Culley D.E."/>
            <person name="Daum C."/>
            <person name="Ezra D."/>
            <person name="Gonzalez J.B."/>
            <person name="Henrissat B."/>
            <person name="Kuo A."/>
            <person name="Liang C."/>
            <person name="Lipzen A."/>
            <person name="Lutzoni F."/>
            <person name="Magnuson J."/>
            <person name="Mondo S."/>
            <person name="Nolan M."/>
            <person name="Ohm R."/>
            <person name="Pangilinan J."/>
            <person name="Park H.-J."/>
            <person name="Ramirez L."/>
            <person name="Alfaro M."/>
            <person name="Sun H."/>
            <person name="Tritt A."/>
            <person name="Yoshinaga Y."/>
            <person name="Zwiers L.-H."/>
            <person name="Turgeon B.G."/>
            <person name="Goodwin S.B."/>
            <person name="Spatafora J.W."/>
            <person name="Crous P.W."/>
            <person name="Grigoriev I.V."/>
        </authorList>
    </citation>
    <scope>NUCLEOTIDE SEQUENCE</scope>
    <source>
        <strain evidence="3">CBS 342.82</strain>
    </source>
</reference>